<keyword evidence="2" id="KW-0812">Transmembrane</keyword>
<feature type="compositionally biased region" description="Basic and acidic residues" evidence="1">
    <location>
        <begin position="277"/>
        <end position="306"/>
    </location>
</feature>
<comment type="caution">
    <text evidence="4">The sequence shown here is derived from an EMBL/GenBank/DDBJ whole genome shotgun (WGS) entry which is preliminary data.</text>
</comment>
<dbReference type="PANTHER" id="PTHR16502">
    <property type="entry name" value="KERATINOCYTE-ASSOCIATED TRANSMEMBRANE PROTEIN 2"/>
    <property type="match status" value="1"/>
</dbReference>
<dbReference type="InterPro" id="IPR037645">
    <property type="entry name" value="KCT2"/>
</dbReference>
<sequence>MSVKLCVLNICLALIVLSVEGRASNPFITYDKAKEVWTNRKCMFPDQANFKNSTSLLEPCSVTNNSTVTESSVEKVCEAFFRLSIQMCYATSPNQEYVDSKLKPELLQHALDFTDDDVCQYASNLNFSNLPYLDELRNYTQCSQHCLNSALNTKPICQLLISALCSFFGKNLCQPGKKYPIAESTLNSSRTTNASLVTSTPPTSEKNNTSDPTQQKSTGKESERTTLTADDVTEKILDGVPVSAAIQTAKSAPDKTTAKYDPKPSQKLDDVEPTDVTFDKDLEEPDPKSTEDSEGKGTDARKKIGELDDEDIKNEENEEEDTGKGKPKGEEEEDTGKGKPKGEEEEDTGKGKPKGEEEGTDQGSKDGEVKSKISGTGDGGKAQGSRRNGENKDINQTAEEEESNGSGHFLAYFLTAVVICIAGYIIYHNKQKIMAFVIEGRSNHSGRQRSKGVKYTELKSNVEEVLPSLEKSATAKNFVY</sequence>
<proteinExistence type="predicted"/>
<dbReference type="Proteomes" id="UP001497497">
    <property type="component" value="Unassembled WGS sequence"/>
</dbReference>
<reference evidence="4 5" key="1">
    <citation type="submission" date="2024-04" db="EMBL/GenBank/DDBJ databases">
        <authorList>
            <consortium name="Genoscope - CEA"/>
            <person name="William W."/>
        </authorList>
    </citation>
    <scope>NUCLEOTIDE SEQUENCE [LARGE SCALE GENOMIC DNA]</scope>
</reference>
<dbReference type="AlphaFoldDB" id="A0AAV2H680"/>
<protein>
    <submittedName>
        <fullName evidence="4">Uncharacterized protein</fullName>
    </submittedName>
</protein>
<evidence type="ECO:0000256" key="3">
    <source>
        <dbReference type="SAM" id="SignalP"/>
    </source>
</evidence>
<feature type="compositionally biased region" description="Basic and acidic residues" evidence="1">
    <location>
        <begin position="252"/>
        <end position="270"/>
    </location>
</feature>
<feature type="transmembrane region" description="Helical" evidence="2">
    <location>
        <begin position="409"/>
        <end position="427"/>
    </location>
</feature>
<evidence type="ECO:0000256" key="2">
    <source>
        <dbReference type="SAM" id="Phobius"/>
    </source>
</evidence>
<organism evidence="4 5">
    <name type="scientific">Lymnaea stagnalis</name>
    <name type="common">Great pond snail</name>
    <name type="synonym">Helix stagnalis</name>
    <dbReference type="NCBI Taxonomy" id="6523"/>
    <lineage>
        <taxon>Eukaryota</taxon>
        <taxon>Metazoa</taxon>
        <taxon>Spiralia</taxon>
        <taxon>Lophotrochozoa</taxon>
        <taxon>Mollusca</taxon>
        <taxon>Gastropoda</taxon>
        <taxon>Heterobranchia</taxon>
        <taxon>Euthyneura</taxon>
        <taxon>Panpulmonata</taxon>
        <taxon>Hygrophila</taxon>
        <taxon>Lymnaeoidea</taxon>
        <taxon>Lymnaeidae</taxon>
        <taxon>Lymnaea</taxon>
    </lineage>
</organism>
<keyword evidence="3" id="KW-0732">Signal</keyword>
<feature type="region of interest" description="Disordered" evidence="1">
    <location>
        <begin position="247"/>
        <end position="404"/>
    </location>
</feature>
<dbReference type="PANTHER" id="PTHR16502:SF0">
    <property type="entry name" value="KERATINOCYTE-ASSOCIATED TRANSMEMBRANE PROTEIN 2"/>
    <property type="match status" value="1"/>
</dbReference>
<evidence type="ECO:0000313" key="5">
    <source>
        <dbReference type="Proteomes" id="UP001497497"/>
    </source>
</evidence>
<feature type="compositionally biased region" description="Acidic residues" evidence="1">
    <location>
        <begin position="307"/>
        <end position="321"/>
    </location>
</feature>
<evidence type="ECO:0000313" key="4">
    <source>
        <dbReference type="EMBL" id="CAL1529216.1"/>
    </source>
</evidence>
<gene>
    <name evidence="4" type="ORF">GSLYS_00003371001</name>
</gene>
<keyword evidence="5" id="KW-1185">Reference proteome</keyword>
<dbReference type="Pfam" id="PF17818">
    <property type="entry name" value="KCT2"/>
    <property type="match status" value="1"/>
</dbReference>
<accession>A0AAV2H680</accession>
<feature type="chain" id="PRO_5043931864" evidence="3">
    <location>
        <begin position="22"/>
        <end position="480"/>
    </location>
</feature>
<name>A0AAV2H680_LYMST</name>
<keyword evidence="2" id="KW-1133">Transmembrane helix</keyword>
<feature type="region of interest" description="Disordered" evidence="1">
    <location>
        <begin position="189"/>
        <end position="231"/>
    </location>
</feature>
<feature type="compositionally biased region" description="Basic and acidic residues" evidence="1">
    <location>
        <begin position="322"/>
        <end position="371"/>
    </location>
</feature>
<keyword evidence="2" id="KW-0472">Membrane</keyword>
<dbReference type="EMBL" id="CAXITT010000044">
    <property type="protein sequence ID" value="CAL1529216.1"/>
    <property type="molecule type" value="Genomic_DNA"/>
</dbReference>
<evidence type="ECO:0000256" key="1">
    <source>
        <dbReference type="SAM" id="MobiDB-lite"/>
    </source>
</evidence>
<feature type="signal peptide" evidence="3">
    <location>
        <begin position="1"/>
        <end position="21"/>
    </location>
</feature>
<feature type="compositionally biased region" description="Polar residues" evidence="1">
    <location>
        <begin position="189"/>
        <end position="217"/>
    </location>
</feature>